<sequence>MDADDTEFEQALRESAIAGDDDFPYDSDRRGGRAAGVPNYKNDKLIPIIRKILPRGDEEWKQVAILYKAASGESILRTVDSLQANWKKLCNGFKKPTGSSGNSTDRIHLCNAIQRNIYTKSGASTLGASSAENSFDGGPGSETEDVINVDDNGDDIDDFNGTSGNVPSTLPVPVPPLGAATSTNRVSDAVSSAAASSTPRTDGRTTATTTGSARTNGRRGYDSWNLNAAVGGVGTPKTKSATNQERGSVAKSIDKLVTSLDHGQMYGGDSRGDMMAMLSMQIQQQSQNQLMQQQMFQQQFQAHMEETRKSNKATNKLLKVLISKKGKKGKKRKKRQSAAEGKENDSNRGNSSSSDESSSSDDSE</sequence>
<name>A0ABD3MMM5_9STRA</name>
<evidence type="ECO:0000256" key="1">
    <source>
        <dbReference type="SAM" id="MobiDB-lite"/>
    </source>
</evidence>
<protein>
    <recommendedName>
        <fullName evidence="4">Myb-like domain-containing protein</fullName>
    </recommendedName>
</protein>
<feature type="compositionally biased region" description="Basic residues" evidence="1">
    <location>
        <begin position="322"/>
        <end position="336"/>
    </location>
</feature>
<keyword evidence="3" id="KW-1185">Reference proteome</keyword>
<feature type="compositionally biased region" description="Low complexity" evidence="1">
    <location>
        <begin position="347"/>
        <end position="357"/>
    </location>
</feature>
<feature type="region of interest" description="Disordered" evidence="1">
    <location>
        <begin position="13"/>
        <end position="37"/>
    </location>
</feature>
<accession>A0ABD3MMM5</accession>
<evidence type="ECO:0008006" key="4">
    <source>
        <dbReference type="Google" id="ProtNLM"/>
    </source>
</evidence>
<reference evidence="2 3" key="1">
    <citation type="submission" date="2024-10" db="EMBL/GenBank/DDBJ databases">
        <title>Updated reference genomes for cyclostephanoid diatoms.</title>
        <authorList>
            <person name="Roberts W.R."/>
            <person name="Alverson A.J."/>
        </authorList>
    </citation>
    <scope>NUCLEOTIDE SEQUENCE [LARGE SCALE GENOMIC DNA]</scope>
    <source>
        <strain evidence="2 3">AJA232-27</strain>
    </source>
</reference>
<evidence type="ECO:0000313" key="2">
    <source>
        <dbReference type="EMBL" id="KAL3764096.1"/>
    </source>
</evidence>
<evidence type="ECO:0000313" key="3">
    <source>
        <dbReference type="Proteomes" id="UP001530293"/>
    </source>
</evidence>
<comment type="caution">
    <text evidence="2">The sequence shown here is derived from an EMBL/GenBank/DDBJ whole genome shotgun (WGS) entry which is preliminary data.</text>
</comment>
<gene>
    <name evidence="2" type="ORF">ACHAWU_003908</name>
</gene>
<proteinExistence type="predicted"/>
<feature type="region of interest" description="Disordered" evidence="1">
    <location>
        <begin position="129"/>
        <end position="223"/>
    </location>
</feature>
<feature type="region of interest" description="Disordered" evidence="1">
    <location>
        <begin position="301"/>
        <end position="364"/>
    </location>
</feature>
<dbReference type="EMBL" id="JALLBG020000108">
    <property type="protein sequence ID" value="KAL3764096.1"/>
    <property type="molecule type" value="Genomic_DNA"/>
</dbReference>
<feature type="compositionally biased region" description="Acidic residues" evidence="1">
    <location>
        <begin position="142"/>
        <end position="158"/>
    </location>
</feature>
<feature type="compositionally biased region" description="Low complexity" evidence="1">
    <location>
        <begin position="186"/>
        <end position="215"/>
    </location>
</feature>
<dbReference type="AlphaFoldDB" id="A0ABD3MMM5"/>
<dbReference type="Proteomes" id="UP001530293">
    <property type="component" value="Unassembled WGS sequence"/>
</dbReference>
<organism evidence="2 3">
    <name type="scientific">Discostella pseudostelligera</name>
    <dbReference type="NCBI Taxonomy" id="259834"/>
    <lineage>
        <taxon>Eukaryota</taxon>
        <taxon>Sar</taxon>
        <taxon>Stramenopiles</taxon>
        <taxon>Ochrophyta</taxon>
        <taxon>Bacillariophyta</taxon>
        <taxon>Coscinodiscophyceae</taxon>
        <taxon>Thalassiosirophycidae</taxon>
        <taxon>Stephanodiscales</taxon>
        <taxon>Stephanodiscaceae</taxon>
        <taxon>Discostella</taxon>
    </lineage>
</organism>